<evidence type="ECO:0000313" key="8">
    <source>
        <dbReference type="EMBL" id="AFY00801.1"/>
    </source>
</evidence>
<keyword evidence="5" id="KW-0472">Membrane</keyword>
<dbReference type="Proteomes" id="UP000010074">
    <property type="component" value="Chromosome"/>
</dbReference>
<name>K7YLY3_BDEBC</name>
<dbReference type="Gene3D" id="3.30.450.20">
    <property type="entry name" value="PAS domain"/>
    <property type="match status" value="1"/>
</dbReference>
<organism evidence="8 9">
    <name type="scientific">Bdellovibrio bacteriovorus str. Tiberius</name>
    <dbReference type="NCBI Taxonomy" id="1069642"/>
    <lineage>
        <taxon>Bacteria</taxon>
        <taxon>Pseudomonadati</taxon>
        <taxon>Bdellovibrionota</taxon>
        <taxon>Bdellovibrionia</taxon>
        <taxon>Bdellovibrionales</taxon>
        <taxon>Pseudobdellovibrionaceae</taxon>
        <taxon>Bdellovibrio</taxon>
    </lineage>
</organism>
<protein>
    <submittedName>
        <fullName evidence="8">Methyl-accepting chemotaxis protein</fullName>
    </submittedName>
</protein>
<dbReference type="GO" id="GO:0005886">
    <property type="term" value="C:plasma membrane"/>
    <property type="evidence" value="ECO:0007669"/>
    <property type="project" value="UniProtKB-SubCell"/>
</dbReference>
<dbReference type="RefSeq" id="WP_015090267.1">
    <property type="nucleotide sequence ID" value="NC_019567.1"/>
</dbReference>
<dbReference type="EMBL" id="CP002930">
    <property type="protein sequence ID" value="AFY00801.1"/>
    <property type="molecule type" value="Genomic_DNA"/>
</dbReference>
<dbReference type="SMART" id="SM01049">
    <property type="entry name" value="Cache_2"/>
    <property type="match status" value="1"/>
</dbReference>
<evidence type="ECO:0000256" key="2">
    <source>
        <dbReference type="ARBA" id="ARBA00022475"/>
    </source>
</evidence>
<comment type="subcellular location">
    <subcellularLocation>
        <location evidence="1">Cell membrane</location>
        <topology evidence="1">Multi-pass membrane protein</topology>
    </subcellularLocation>
</comment>
<dbReference type="STRING" id="1069642.Bdt_1101"/>
<evidence type="ECO:0000259" key="7">
    <source>
        <dbReference type="SMART" id="SM01049"/>
    </source>
</evidence>
<dbReference type="KEGG" id="bbat:Bdt_1101"/>
<dbReference type="Pfam" id="PF17200">
    <property type="entry name" value="sCache_2"/>
    <property type="match status" value="1"/>
</dbReference>
<dbReference type="HOGENOM" id="CLU_081845_3_0_7"/>
<dbReference type="AlphaFoldDB" id="K7YLY3"/>
<evidence type="ECO:0000313" key="9">
    <source>
        <dbReference type="Proteomes" id="UP000010074"/>
    </source>
</evidence>
<keyword evidence="4" id="KW-1133">Transmembrane helix</keyword>
<gene>
    <name evidence="8" type="primary">mcp</name>
    <name evidence="8" type="ORF">Bdt_1101</name>
</gene>
<feature type="chain" id="PRO_5003913657" evidence="6">
    <location>
        <begin position="21"/>
        <end position="149"/>
    </location>
</feature>
<evidence type="ECO:0000256" key="4">
    <source>
        <dbReference type="ARBA" id="ARBA00022989"/>
    </source>
</evidence>
<feature type="signal peptide" evidence="6">
    <location>
        <begin position="1"/>
        <end position="20"/>
    </location>
</feature>
<evidence type="ECO:0000256" key="1">
    <source>
        <dbReference type="ARBA" id="ARBA00004651"/>
    </source>
</evidence>
<keyword evidence="2" id="KW-1003">Cell membrane</keyword>
<accession>K7YLY3</accession>
<evidence type="ECO:0000256" key="6">
    <source>
        <dbReference type="SAM" id="SignalP"/>
    </source>
</evidence>
<keyword evidence="6" id="KW-0732">Signal</keyword>
<feature type="domain" description="Single Cache" evidence="7">
    <location>
        <begin position="18"/>
        <end position="98"/>
    </location>
</feature>
<dbReference type="PATRIC" id="fig|1069642.3.peg.1087"/>
<evidence type="ECO:0000256" key="5">
    <source>
        <dbReference type="ARBA" id="ARBA00023136"/>
    </source>
</evidence>
<sequence>MGMDKSILIVVSMFALSAQAEEACTKEQAKAAVEKVCKEIETKGDGALEMIQAYRFCGSNYVWVQDSEVSMVIHPIKPKLNKTSLKENKDENGKALFVEFDKTAKASKDGGWVDYVWPKPGAEKATDKISFVKKCGGAKNWIAGSGVWK</sequence>
<reference evidence="8 9" key="1">
    <citation type="journal article" date="2012" name="BMC Genomics">
        <title>Genome analysis of a simultaneously predatory and prey-independent, novel Bdellovibrio bacteriovorus from the River Tiber, supports in silico predictions of both ancient and recent lateral gene transfer from diverse bacteria.</title>
        <authorList>
            <person name="Hobley L."/>
            <person name="Lerner T.R."/>
            <person name="Williams L.E."/>
            <person name="Lambert C."/>
            <person name="Till R."/>
            <person name="Milner D.S."/>
            <person name="Basford S.M."/>
            <person name="Capeness M.J."/>
            <person name="Fenton A.K."/>
            <person name="Atterbury R.J."/>
            <person name="Harris M.A."/>
            <person name="Sockett R.E."/>
        </authorList>
    </citation>
    <scope>NUCLEOTIDE SEQUENCE [LARGE SCALE GENOMIC DNA]</scope>
    <source>
        <strain evidence="8 9">Tiberius</strain>
    </source>
</reference>
<evidence type="ECO:0000256" key="3">
    <source>
        <dbReference type="ARBA" id="ARBA00022692"/>
    </source>
</evidence>
<keyword evidence="3" id="KW-0812">Transmembrane</keyword>
<dbReference type="InterPro" id="IPR033480">
    <property type="entry name" value="sCache_2"/>
</dbReference>
<proteinExistence type="predicted"/>